<dbReference type="PROSITE" id="PS00198">
    <property type="entry name" value="4FE4S_FER_1"/>
    <property type="match status" value="2"/>
</dbReference>
<evidence type="ECO:0000313" key="8">
    <source>
        <dbReference type="EMBL" id="SNR77723.1"/>
    </source>
</evidence>
<dbReference type="AlphaFoldDB" id="A0A238Z4A7"/>
<keyword evidence="1" id="KW-0285">Flavoprotein</keyword>
<dbReference type="InterPro" id="IPR004017">
    <property type="entry name" value="Cys_rich_dom"/>
</dbReference>
<evidence type="ECO:0000256" key="1">
    <source>
        <dbReference type="ARBA" id="ARBA00022630"/>
    </source>
</evidence>
<feature type="domain" description="FAD-binding PCMH-type" evidence="7">
    <location>
        <begin position="138"/>
        <end position="358"/>
    </location>
</feature>
<dbReference type="SUPFAM" id="SSF46548">
    <property type="entry name" value="alpha-helical ferredoxin"/>
    <property type="match status" value="1"/>
</dbReference>
<name>A0A238Z4A7_9BACT</name>
<dbReference type="InterPro" id="IPR036318">
    <property type="entry name" value="FAD-bd_PCMH-like_sf"/>
</dbReference>
<dbReference type="InterPro" id="IPR017896">
    <property type="entry name" value="4Fe4S_Fe-S-bd"/>
</dbReference>
<dbReference type="GO" id="GO:0016491">
    <property type="term" value="F:oxidoreductase activity"/>
    <property type="evidence" value="ECO:0007669"/>
    <property type="project" value="UniProtKB-ARBA"/>
</dbReference>
<evidence type="ECO:0000256" key="2">
    <source>
        <dbReference type="ARBA" id="ARBA00022723"/>
    </source>
</evidence>
<dbReference type="InterPro" id="IPR051914">
    <property type="entry name" value="FAD-linked_OxidoTrans_Type4"/>
</dbReference>
<sequence length="1192" mass="130669">MPLIGPHISISDERILTRVLGLTASPEEGGFAQWPDNVRELAMSLAAELFLVRYNPFVDAGLVRESVDRKLSIARPSLSGEFPRVLASAVAGFWERYEADRAFSGELKERLAAFMPEEGIGDAPNTRIECATDATDLRLELPLFVLFPETTEQVQKIVRLADEMGFGIIPRGGGTGLTGGAIPMFARSVVLSLARFKKIIDIDPDRMLLVAQAGVITLDAIKAAAEQNLLFTVDPASKAGSTLGGNISENSGGPFAFEYGTTIDNIAWFEMVTPQGERITVRRKNHPGHKIFEGESAAFEILDETGALKDEIVLGGTEIRGAGLGKDVSNKYLGGLPGVQKEGVDGVITTCAFTLHPQPKFSRVLVLEFFGRSMKNAMLVIRDVVGLRDAIRKQGDRVKISALEEFGTKYVQAIEYKKKSTQYEGEPISVLILQLDSDDEAALADAVDAVLAIAQPYPGVDIFAARDDKEAELFWEDRHKLSAISKRTSGFKVNEDVVIPMVAIPGFAEFLENLNLVYMAKVARKALLKVRELSGIPFDDPDIDFGIERCLFILKRRTTAAELADEELASQMRLLFHELADKYPKHERELEAIYQEAQQKRIVIANHMHAGDGNCHVNVPVNSNDPEMMAQAYEAVDELFAEVLKLGGEISGEHGIGITKIGFLAQGKIDALREYKRLVDPKDVLNPGKLTQRALPVEPYTFSFNRLIGDLQKTALKDKENLIELLKNVQTCTRCGKCKQVCPMYSPARGLLYHPRNKNLSLGALTEAIYYSQVQGGEPSSELLDELRRIMEHCTACGKCKAVCPVKIDSAANALQIRSFLEYKGKGGHPIKTALLTHLAEDPAGRLPKVAKVLSLGQAAANSVLGLVPGHFRKRLESPVLQGPGPLIDLRNLAQELKLAERSIFRVPTAAFDGTVLYFPGCGAGLFSHDIGLAGVYLLLKAGVNVVLPERHLCCGYPLLSSGCTEAYNANRHRTIQEILDTLISTGRAGLKATTLVTSCGTCRESLETYDFSQELAEPLKHLDIVQFLLTRLNIPKTDSGEKLLYHAACHAEWVDVPKVKAPELYRKALADALGAQVRLSPGCCGESGMGALTSPAIYNRIRERKKEQLTADLSRPDSKRPDRDTPVLVGCPSCKIGVKRCLMQLHRKNDVLHTTEHLAERLGGAKWKRELQRMIDGGEKKGKMVSVDAGK</sequence>
<dbReference type="SUPFAM" id="SSF55103">
    <property type="entry name" value="FAD-linked oxidases, C-terminal domain"/>
    <property type="match status" value="1"/>
</dbReference>
<dbReference type="GO" id="GO:0051536">
    <property type="term" value="F:iron-sulfur cluster binding"/>
    <property type="evidence" value="ECO:0007669"/>
    <property type="project" value="UniProtKB-KW"/>
</dbReference>
<dbReference type="InterPro" id="IPR016166">
    <property type="entry name" value="FAD-bd_PCMH"/>
</dbReference>
<feature type="domain" description="4Fe-4S ferredoxin-type" evidence="6">
    <location>
        <begin position="785"/>
        <end position="814"/>
    </location>
</feature>
<dbReference type="PROSITE" id="PS51387">
    <property type="entry name" value="FAD_PCMH"/>
    <property type="match status" value="1"/>
</dbReference>
<dbReference type="RefSeq" id="WP_089272735.1">
    <property type="nucleotide sequence ID" value="NZ_FZOC01000002.1"/>
</dbReference>
<evidence type="ECO:0000256" key="4">
    <source>
        <dbReference type="ARBA" id="ARBA00023004"/>
    </source>
</evidence>
<evidence type="ECO:0000259" key="6">
    <source>
        <dbReference type="PROSITE" id="PS51379"/>
    </source>
</evidence>
<dbReference type="PANTHER" id="PTHR42934">
    <property type="entry name" value="GLYCOLATE OXIDASE SUBUNIT GLCD"/>
    <property type="match status" value="1"/>
</dbReference>
<dbReference type="PROSITE" id="PS51379">
    <property type="entry name" value="4FE4S_FER_2"/>
    <property type="match status" value="2"/>
</dbReference>
<reference evidence="8 9" key="1">
    <citation type="submission" date="2017-06" db="EMBL/GenBank/DDBJ databases">
        <authorList>
            <person name="Kim H.J."/>
            <person name="Triplett B.A."/>
        </authorList>
    </citation>
    <scope>NUCLEOTIDE SEQUENCE [LARGE SCALE GENOMIC DNA]</scope>
    <source>
        <strain evidence="8 9">DSM 13116</strain>
    </source>
</reference>
<dbReference type="Pfam" id="PF02754">
    <property type="entry name" value="CCG"/>
    <property type="match status" value="2"/>
</dbReference>
<feature type="domain" description="4Fe-4S ferredoxin-type" evidence="6">
    <location>
        <begin position="723"/>
        <end position="752"/>
    </location>
</feature>
<evidence type="ECO:0000256" key="3">
    <source>
        <dbReference type="ARBA" id="ARBA00022827"/>
    </source>
</evidence>
<dbReference type="InterPro" id="IPR006094">
    <property type="entry name" value="Oxid_FAD_bind_N"/>
</dbReference>
<dbReference type="Gene3D" id="1.10.1060.10">
    <property type="entry name" value="Alpha-helical ferredoxin"/>
    <property type="match status" value="1"/>
</dbReference>
<keyword evidence="5" id="KW-0411">Iron-sulfur</keyword>
<gene>
    <name evidence="8" type="ORF">SAMN04488503_1205</name>
</gene>
<dbReference type="Pfam" id="PF02913">
    <property type="entry name" value="FAD-oxidase_C"/>
    <property type="match status" value="2"/>
</dbReference>
<dbReference type="Proteomes" id="UP000198324">
    <property type="component" value="Unassembled WGS sequence"/>
</dbReference>
<dbReference type="SUPFAM" id="SSF56176">
    <property type="entry name" value="FAD-binding/transporter-associated domain-like"/>
    <property type="match status" value="1"/>
</dbReference>
<proteinExistence type="predicted"/>
<evidence type="ECO:0000259" key="7">
    <source>
        <dbReference type="PROSITE" id="PS51387"/>
    </source>
</evidence>
<organism evidence="8 9">
    <name type="scientific">Humidesulfovibrio mexicanus</name>
    <dbReference type="NCBI Taxonomy" id="147047"/>
    <lineage>
        <taxon>Bacteria</taxon>
        <taxon>Pseudomonadati</taxon>
        <taxon>Thermodesulfobacteriota</taxon>
        <taxon>Desulfovibrionia</taxon>
        <taxon>Desulfovibrionales</taxon>
        <taxon>Desulfovibrionaceae</taxon>
        <taxon>Humidesulfovibrio</taxon>
    </lineage>
</organism>
<dbReference type="Gene3D" id="3.30.465.10">
    <property type="match status" value="1"/>
</dbReference>
<dbReference type="InterPro" id="IPR009051">
    <property type="entry name" value="Helical_ferredxn"/>
</dbReference>
<evidence type="ECO:0000256" key="5">
    <source>
        <dbReference type="ARBA" id="ARBA00023014"/>
    </source>
</evidence>
<evidence type="ECO:0000313" key="9">
    <source>
        <dbReference type="Proteomes" id="UP000198324"/>
    </source>
</evidence>
<dbReference type="GO" id="GO:0046872">
    <property type="term" value="F:metal ion binding"/>
    <property type="evidence" value="ECO:0007669"/>
    <property type="project" value="UniProtKB-KW"/>
</dbReference>
<keyword evidence="9" id="KW-1185">Reference proteome</keyword>
<dbReference type="Pfam" id="PF13183">
    <property type="entry name" value="Fer4_8"/>
    <property type="match status" value="1"/>
</dbReference>
<dbReference type="Pfam" id="PF01565">
    <property type="entry name" value="FAD_binding_4"/>
    <property type="match status" value="1"/>
</dbReference>
<dbReference type="GO" id="GO:0071949">
    <property type="term" value="F:FAD binding"/>
    <property type="evidence" value="ECO:0007669"/>
    <property type="project" value="InterPro"/>
</dbReference>
<keyword evidence="3" id="KW-0274">FAD</keyword>
<accession>A0A238Z4A7</accession>
<dbReference type="Gene3D" id="3.30.70.2740">
    <property type="match status" value="1"/>
</dbReference>
<dbReference type="InterPro" id="IPR016169">
    <property type="entry name" value="FAD-bd_PCMH_sub2"/>
</dbReference>
<dbReference type="InterPro" id="IPR004113">
    <property type="entry name" value="FAD-bd_oxidored_4_C"/>
</dbReference>
<dbReference type="OrthoDB" id="9811557at2"/>
<dbReference type="InterPro" id="IPR016164">
    <property type="entry name" value="FAD-linked_Oxase-like_C"/>
</dbReference>
<keyword evidence="4" id="KW-0408">Iron</keyword>
<dbReference type="PANTHER" id="PTHR42934:SF2">
    <property type="entry name" value="GLYCOLATE OXIDASE SUBUNIT GLCD"/>
    <property type="match status" value="1"/>
</dbReference>
<dbReference type="EMBL" id="FZOC01000002">
    <property type="protein sequence ID" value="SNR77723.1"/>
    <property type="molecule type" value="Genomic_DNA"/>
</dbReference>
<keyword evidence="2" id="KW-0479">Metal-binding</keyword>
<dbReference type="InterPro" id="IPR017900">
    <property type="entry name" value="4Fe4S_Fe_S_CS"/>
</dbReference>
<protein>
    <submittedName>
        <fullName evidence="8">FAD/FMN-containing dehydrogenase</fullName>
    </submittedName>
</protein>